<accession>A0A9W9PAM1</accession>
<dbReference type="EMBL" id="JAPQKS010000003">
    <property type="protein sequence ID" value="KAJ5239668.1"/>
    <property type="molecule type" value="Genomic_DNA"/>
</dbReference>
<keyword evidence="1" id="KW-1133">Transmembrane helix</keyword>
<dbReference type="OrthoDB" id="5308060at2759"/>
<dbReference type="SUPFAM" id="SSF51735">
    <property type="entry name" value="NAD(P)-binding Rossmann-fold domains"/>
    <property type="match status" value="1"/>
</dbReference>
<dbReference type="InterPro" id="IPR036291">
    <property type="entry name" value="NAD(P)-bd_dom_sf"/>
</dbReference>
<dbReference type="Proteomes" id="UP001150941">
    <property type="component" value="Unassembled WGS sequence"/>
</dbReference>
<dbReference type="GeneID" id="83200887"/>
<name>A0A9W9PAM1_9EURO</name>
<keyword evidence="1" id="KW-0812">Transmembrane</keyword>
<dbReference type="PANTHER" id="PTHR43313:SF1">
    <property type="entry name" value="3BETA-HYDROXYSTEROID DEHYDROGENASE DHS-16"/>
    <property type="match status" value="1"/>
</dbReference>
<proteinExistence type="predicted"/>
<evidence type="ECO:0000256" key="1">
    <source>
        <dbReference type="SAM" id="Phobius"/>
    </source>
</evidence>
<reference evidence="2" key="2">
    <citation type="journal article" date="2023" name="IMA Fungus">
        <title>Comparative genomic study of the Penicillium genus elucidates a diverse pangenome and 15 lateral gene transfer events.</title>
        <authorList>
            <person name="Petersen C."/>
            <person name="Sorensen T."/>
            <person name="Nielsen M.R."/>
            <person name="Sondergaard T.E."/>
            <person name="Sorensen J.L."/>
            <person name="Fitzpatrick D.A."/>
            <person name="Frisvad J.C."/>
            <person name="Nielsen K.L."/>
        </authorList>
    </citation>
    <scope>NUCLEOTIDE SEQUENCE</scope>
    <source>
        <strain evidence="2">IBT 19713</strain>
    </source>
</reference>
<gene>
    <name evidence="2" type="ORF">N7468_004287</name>
</gene>
<dbReference type="RefSeq" id="XP_058332587.1">
    <property type="nucleotide sequence ID" value="XM_058473584.1"/>
</dbReference>
<reference evidence="2" key="1">
    <citation type="submission" date="2022-11" db="EMBL/GenBank/DDBJ databases">
        <authorList>
            <person name="Petersen C."/>
        </authorList>
    </citation>
    <scope>NUCLEOTIDE SEQUENCE</scope>
    <source>
        <strain evidence="2">IBT 19713</strain>
    </source>
</reference>
<dbReference type="AlphaFoldDB" id="A0A9W9PAM1"/>
<dbReference type="Pfam" id="PF08643">
    <property type="entry name" value="DUF1776"/>
    <property type="match status" value="1"/>
</dbReference>
<protein>
    <recommendedName>
        <fullName evidence="4">DUF1776-domain-containing protein</fullName>
    </recommendedName>
</protein>
<evidence type="ECO:0000313" key="3">
    <source>
        <dbReference type="Proteomes" id="UP001150941"/>
    </source>
</evidence>
<evidence type="ECO:0000313" key="2">
    <source>
        <dbReference type="EMBL" id="KAJ5239668.1"/>
    </source>
</evidence>
<dbReference type="Gene3D" id="3.40.50.720">
    <property type="entry name" value="NAD(P)-binding Rossmann-like Domain"/>
    <property type="match status" value="1"/>
</dbReference>
<feature type="transmembrane region" description="Helical" evidence="1">
    <location>
        <begin position="83"/>
        <end position="101"/>
    </location>
</feature>
<evidence type="ECO:0008006" key="4">
    <source>
        <dbReference type="Google" id="ProtNLM"/>
    </source>
</evidence>
<organism evidence="2 3">
    <name type="scientific">Penicillium chermesinum</name>
    <dbReference type="NCBI Taxonomy" id="63820"/>
    <lineage>
        <taxon>Eukaryota</taxon>
        <taxon>Fungi</taxon>
        <taxon>Dikarya</taxon>
        <taxon>Ascomycota</taxon>
        <taxon>Pezizomycotina</taxon>
        <taxon>Eurotiomycetes</taxon>
        <taxon>Eurotiomycetidae</taxon>
        <taxon>Eurotiales</taxon>
        <taxon>Aspergillaceae</taxon>
        <taxon>Penicillium</taxon>
    </lineage>
</organism>
<comment type="caution">
    <text evidence="2">The sequence shown here is derived from an EMBL/GenBank/DDBJ whole genome shotgun (WGS) entry which is preliminary data.</text>
</comment>
<dbReference type="InterPro" id="IPR013952">
    <property type="entry name" value="DUF1776_fun"/>
</dbReference>
<keyword evidence="3" id="KW-1185">Reference proteome</keyword>
<sequence>MTSDDQFFLDYLASIPHDVRRYSAQVADSIDRQVDYAATVIRDRLSEQSWIPDSVRPAMRAPRMRSQVGLIARTQDWMSRNRAWTAAILAFVGTGCAMYYGNKSLHAKRRRARKAGNGSRKEIVVVAGSPQDPLTRAIASDLERRGYIVFITVTSADEERIVQSENRTDIKALWLDLTAKPSTPSEIHPSLFELRTLITTPQYPHPGMPPHTCQLSGLIIVPSPNYASGPVATILPSSWADIVNARLLFSILTTQIFLPLFTLRNNSSTIIFAYPSVSSSLAAPFAAPEVTAVRAISGFAESLRQELRLLKCKNVDVVELRIGNVDLGPGYRNLQSQITGTEILAWNDQQRSLYGQSYLSSIEQRPVATTGPATIKGSPARHLHYAVMDALEPASRNFLGCKRSKKTVMFVGRGARSYSVIGAWVPSGLVALMMGYRSGHAAGDDSPSESETSWERV</sequence>
<keyword evidence="1" id="KW-0472">Membrane</keyword>
<dbReference type="PANTHER" id="PTHR43313">
    <property type="entry name" value="SHORT-CHAIN DEHYDROGENASE/REDUCTASE FAMILY 9C"/>
    <property type="match status" value="1"/>
</dbReference>